<comment type="caution">
    <text evidence="1">The sequence shown here is derived from an EMBL/GenBank/DDBJ whole genome shotgun (WGS) entry which is preliminary data.</text>
</comment>
<reference evidence="1" key="2">
    <citation type="submission" date="2004-02" db="EMBL/GenBank/DDBJ databases">
        <authorList>
            <consortium name="Genoscope"/>
            <consortium name="Whitehead Institute Centre for Genome Research"/>
        </authorList>
    </citation>
    <scope>NUCLEOTIDE SEQUENCE</scope>
</reference>
<protein>
    <submittedName>
        <fullName evidence="1">(spotted green pufferfish) hypothetical protein</fullName>
    </submittedName>
</protein>
<gene>
    <name evidence="1" type="ORF">GSTENG00032780001</name>
</gene>
<accession>Q4RKU8</accession>
<name>Q4RKU8_TETNG</name>
<sequence>MDTVHQSPPVLTPEAPKDTSLYTLLLSTRKESETSCMASHYTGDMLLKQQLLLPFLQQPHQMRFTFLHGGLHRAVKECWASERSQTTAESLENQTLYAMAEHFDNPYNNISSV</sequence>
<dbReference type="AlphaFoldDB" id="Q4RKU8"/>
<dbReference type="EMBL" id="CAAE01015025">
    <property type="protein sequence ID" value="CAG10984.1"/>
    <property type="molecule type" value="Genomic_DNA"/>
</dbReference>
<organism evidence="1">
    <name type="scientific">Tetraodon nigroviridis</name>
    <name type="common">Spotted green pufferfish</name>
    <name type="synonym">Chelonodon nigroviridis</name>
    <dbReference type="NCBI Taxonomy" id="99883"/>
    <lineage>
        <taxon>Eukaryota</taxon>
        <taxon>Metazoa</taxon>
        <taxon>Chordata</taxon>
        <taxon>Craniata</taxon>
        <taxon>Vertebrata</taxon>
        <taxon>Euteleostomi</taxon>
        <taxon>Actinopterygii</taxon>
        <taxon>Neopterygii</taxon>
        <taxon>Teleostei</taxon>
        <taxon>Neoteleostei</taxon>
        <taxon>Acanthomorphata</taxon>
        <taxon>Eupercaria</taxon>
        <taxon>Tetraodontiformes</taxon>
        <taxon>Tetradontoidea</taxon>
        <taxon>Tetraodontidae</taxon>
        <taxon>Tetraodon</taxon>
    </lineage>
</organism>
<evidence type="ECO:0000313" key="1">
    <source>
        <dbReference type="EMBL" id="CAG10984.1"/>
    </source>
</evidence>
<reference evidence="1" key="1">
    <citation type="journal article" date="2004" name="Nature">
        <title>Genome duplication in the teleost fish Tetraodon nigroviridis reveals the early vertebrate proto-karyotype.</title>
        <authorList>
            <person name="Jaillon O."/>
            <person name="Aury J.-M."/>
            <person name="Brunet F."/>
            <person name="Petit J.-L."/>
            <person name="Stange-Thomann N."/>
            <person name="Mauceli E."/>
            <person name="Bouneau L."/>
            <person name="Fischer C."/>
            <person name="Ozouf-Costaz C."/>
            <person name="Bernot A."/>
            <person name="Nicaud S."/>
            <person name="Jaffe D."/>
            <person name="Fisher S."/>
            <person name="Lutfalla G."/>
            <person name="Dossat C."/>
            <person name="Segurens B."/>
            <person name="Dasilva C."/>
            <person name="Salanoubat M."/>
            <person name="Levy M."/>
            <person name="Boudet N."/>
            <person name="Castellano S."/>
            <person name="Anthouard V."/>
            <person name="Jubin C."/>
            <person name="Castelli V."/>
            <person name="Katinka M."/>
            <person name="Vacherie B."/>
            <person name="Biemont C."/>
            <person name="Skalli Z."/>
            <person name="Cattolico L."/>
            <person name="Poulain J."/>
            <person name="De Berardinis V."/>
            <person name="Cruaud C."/>
            <person name="Duprat S."/>
            <person name="Brottier P."/>
            <person name="Coutanceau J.-P."/>
            <person name="Gouzy J."/>
            <person name="Parra G."/>
            <person name="Lardier G."/>
            <person name="Chapple C."/>
            <person name="McKernan K.J."/>
            <person name="McEwan P."/>
            <person name="Bosak S."/>
            <person name="Kellis M."/>
            <person name="Volff J.-N."/>
            <person name="Guigo R."/>
            <person name="Zody M.C."/>
            <person name="Mesirov J."/>
            <person name="Lindblad-Toh K."/>
            <person name="Birren B."/>
            <person name="Nusbaum C."/>
            <person name="Kahn D."/>
            <person name="Robinson-Rechavi M."/>
            <person name="Laudet V."/>
            <person name="Schachter V."/>
            <person name="Quetier F."/>
            <person name="Saurin W."/>
            <person name="Scarpelli C."/>
            <person name="Wincker P."/>
            <person name="Lander E.S."/>
            <person name="Weissenbach J."/>
            <person name="Roest Crollius H."/>
        </authorList>
    </citation>
    <scope>NUCLEOTIDE SEQUENCE [LARGE SCALE GENOMIC DNA]</scope>
</reference>
<proteinExistence type="predicted"/>
<dbReference type="KEGG" id="tng:GSTEN00032780G001"/>